<dbReference type="EMBL" id="CP001510">
    <property type="protein sequence ID" value="ACS41635.1"/>
    <property type="molecule type" value="Genomic_DNA"/>
</dbReference>
<keyword evidence="1" id="KW-0175">Coiled coil</keyword>
<name>C5B0P8_METEA</name>
<dbReference type="OrthoDB" id="7500285at2"/>
<dbReference type="RefSeq" id="WP_015857149.1">
    <property type="nucleotide sequence ID" value="NC_012808.1"/>
</dbReference>
<protein>
    <submittedName>
        <fullName evidence="3">Uncharacterized protein</fullName>
    </submittedName>
</protein>
<evidence type="ECO:0000313" key="3">
    <source>
        <dbReference type="EMBL" id="ACS41635.1"/>
    </source>
</evidence>
<proteinExistence type="predicted"/>
<gene>
    <name evidence="3" type="ordered locus">MexAM1_META1p3953</name>
</gene>
<feature type="region of interest" description="Disordered" evidence="2">
    <location>
        <begin position="1"/>
        <end position="25"/>
    </location>
</feature>
<keyword evidence="4" id="KW-1185">Reference proteome</keyword>
<reference evidence="3 4" key="1">
    <citation type="journal article" date="2009" name="PLoS ONE">
        <title>Methylobacterium genome sequences: a reference blueprint to investigate microbial metabolism of C1 compounds from natural and industrial sources.</title>
        <authorList>
            <person name="Vuilleumier S."/>
            <person name="Chistoserdova L."/>
            <person name="Lee M.-C."/>
            <person name="Bringel F."/>
            <person name="Lajus A."/>
            <person name="Zhou Y."/>
            <person name="Gourion B."/>
            <person name="Barbe V."/>
            <person name="Chang J."/>
            <person name="Cruveiller S."/>
            <person name="Dossat C."/>
            <person name="Gillett W."/>
            <person name="Gruffaz C."/>
            <person name="Haugen E."/>
            <person name="Hourcade E."/>
            <person name="Levy R."/>
            <person name="Mangenot S."/>
            <person name="Muller E."/>
            <person name="Nadalig T."/>
            <person name="Pagni M."/>
            <person name="Penny C."/>
            <person name="Peyraud R."/>
            <person name="Robinson D.G."/>
            <person name="Roche D."/>
            <person name="Rouy Z."/>
            <person name="Saenampechek C."/>
            <person name="Salvignol G."/>
            <person name="Vallenet D."/>
            <person name="Wu Z."/>
            <person name="Marx C.J."/>
            <person name="Vorholt J.A."/>
            <person name="Olson M.V."/>
            <person name="Kaul R."/>
            <person name="Weissenbach J."/>
            <person name="Medigue C."/>
            <person name="Lidstrom M.E."/>
        </authorList>
    </citation>
    <scope>NUCLEOTIDE SEQUENCE [LARGE SCALE GENOMIC DNA]</scope>
    <source>
        <strain evidence="4">ATCC 14718 / DSM 1338 / JCM 2805 / NCIMB 9133 / AM1</strain>
    </source>
</reference>
<evidence type="ECO:0000256" key="1">
    <source>
        <dbReference type="SAM" id="Coils"/>
    </source>
</evidence>
<dbReference type="KEGG" id="mea:Mex_1p3953"/>
<feature type="coiled-coil region" evidence="1">
    <location>
        <begin position="120"/>
        <end position="180"/>
    </location>
</feature>
<dbReference type="STRING" id="272630.MexAM1_META1p3953"/>
<sequence length="245" mass="27086">MLAEAVEYPHPRGHNEPPEPTPFEVSRDRISDLYAEAKNWCDGEPITSQAEADAVSKLLDMIGEEIKTAEHRRRDENKPFDEGKAEVQARYGKLIGETKSVTGRAILVRDACRKALTPWRERIEAERVAAAEAARKAADEAKNDAAFAFDVTRSDDLAGRERAEELAAQAKAAEAAAKKAGKPTATGLRTAYRAEVSDHRAFLRWVVENRPEALRGMLDTYANTLCAQKVRGVAGVNFVEERVAR</sequence>
<dbReference type="eggNOG" id="ENOG5031Q9P">
    <property type="taxonomic scope" value="Bacteria"/>
</dbReference>
<dbReference type="AlphaFoldDB" id="C5B0P8"/>
<feature type="compositionally biased region" description="Basic and acidic residues" evidence="2">
    <location>
        <begin position="7"/>
        <end position="17"/>
    </location>
</feature>
<accession>C5B0P8</accession>
<organism evidence="3 4">
    <name type="scientific">Methylorubrum extorquens (strain ATCC 14718 / DSM 1338 / JCM 2805 / NCIMB 9133 / AM1)</name>
    <name type="common">Methylobacterium extorquens</name>
    <dbReference type="NCBI Taxonomy" id="272630"/>
    <lineage>
        <taxon>Bacteria</taxon>
        <taxon>Pseudomonadati</taxon>
        <taxon>Pseudomonadota</taxon>
        <taxon>Alphaproteobacteria</taxon>
        <taxon>Hyphomicrobiales</taxon>
        <taxon>Methylobacteriaceae</taxon>
        <taxon>Methylorubrum</taxon>
    </lineage>
</organism>
<dbReference type="Proteomes" id="UP000009081">
    <property type="component" value="Chromosome"/>
</dbReference>
<dbReference type="HOGENOM" id="CLU_1163935_0_0_5"/>
<evidence type="ECO:0000313" key="4">
    <source>
        <dbReference type="Proteomes" id="UP000009081"/>
    </source>
</evidence>
<evidence type="ECO:0000256" key="2">
    <source>
        <dbReference type="SAM" id="MobiDB-lite"/>
    </source>
</evidence>